<evidence type="ECO:0000256" key="1">
    <source>
        <dbReference type="SAM" id="MobiDB-lite"/>
    </source>
</evidence>
<comment type="caution">
    <text evidence="2">The sequence shown here is derived from an EMBL/GenBank/DDBJ whole genome shotgun (WGS) entry which is preliminary data.</text>
</comment>
<dbReference type="AlphaFoldDB" id="A0A4R5DHV5"/>
<proteinExistence type="predicted"/>
<dbReference type="RefSeq" id="WP_131894807.1">
    <property type="nucleotide sequence ID" value="NZ_SMKZ01000015.1"/>
</dbReference>
<organism evidence="2 3">
    <name type="scientific">Jiangella asiatica</name>
    <dbReference type="NCBI Taxonomy" id="2530372"/>
    <lineage>
        <taxon>Bacteria</taxon>
        <taxon>Bacillati</taxon>
        <taxon>Actinomycetota</taxon>
        <taxon>Actinomycetes</taxon>
        <taxon>Jiangellales</taxon>
        <taxon>Jiangellaceae</taxon>
        <taxon>Jiangella</taxon>
    </lineage>
</organism>
<dbReference type="InParanoid" id="A0A4R5DHV5"/>
<reference evidence="2 3" key="1">
    <citation type="submission" date="2019-03" db="EMBL/GenBank/DDBJ databases">
        <title>Draft genome sequences of novel Actinobacteria.</title>
        <authorList>
            <person name="Sahin N."/>
            <person name="Ay H."/>
            <person name="Saygin H."/>
        </authorList>
    </citation>
    <scope>NUCLEOTIDE SEQUENCE [LARGE SCALE GENOMIC DNA]</scope>
    <source>
        <strain evidence="2 3">5K138</strain>
    </source>
</reference>
<keyword evidence="3" id="KW-1185">Reference proteome</keyword>
<dbReference type="OrthoDB" id="4350614at2"/>
<accession>A0A4R5DHV5</accession>
<dbReference type="Proteomes" id="UP000294739">
    <property type="component" value="Unassembled WGS sequence"/>
</dbReference>
<evidence type="ECO:0000313" key="2">
    <source>
        <dbReference type="EMBL" id="TDE10083.1"/>
    </source>
</evidence>
<protein>
    <submittedName>
        <fullName evidence="2">Uncharacterized protein</fullName>
    </submittedName>
</protein>
<dbReference type="EMBL" id="SMKZ01000015">
    <property type="protein sequence ID" value="TDE10083.1"/>
    <property type="molecule type" value="Genomic_DNA"/>
</dbReference>
<name>A0A4R5DHV5_9ACTN</name>
<evidence type="ECO:0000313" key="3">
    <source>
        <dbReference type="Proteomes" id="UP000294739"/>
    </source>
</evidence>
<feature type="region of interest" description="Disordered" evidence="1">
    <location>
        <begin position="1"/>
        <end position="26"/>
    </location>
</feature>
<gene>
    <name evidence="2" type="ORF">E1269_12225</name>
</gene>
<sequence length="146" mass="15973">MTIGYGPVGSVLTEQPPSGHERNARLGDRGFAAPRSVPLAVTTPPGYPEPDTNRHALVGSMVFEVVYDDPQGNPMLAFADGQWFDVTSIAPRPVSVRHALRRDPAWSGAVVQTICLWMRSNPNHERSFDLATELALAVGELARQRR</sequence>